<dbReference type="VEuPathDB" id="TriTrypDB:Lsey_0183_0180"/>
<dbReference type="OMA" id="THIGDVW"/>
<accession>A0A0N0P4N8</accession>
<dbReference type="Pfam" id="PF13880">
    <property type="entry name" value="Acetyltransf_13"/>
    <property type="match status" value="1"/>
</dbReference>
<dbReference type="GO" id="GO:0061733">
    <property type="term" value="F:protein-lysine-acetyltransferase activity"/>
    <property type="evidence" value="ECO:0007669"/>
    <property type="project" value="TreeGrafter"/>
</dbReference>
<evidence type="ECO:0000313" key="3">
    <source>
        <dbReference type="Proteomes" id="UP000038009"/>
    </source>
</evidence>
<dbReference type="GO" id="GO:0005634">
    <property type="term" value="C:nucleus"/>
    <property type="evidence" value="ECO:0007669"/>
    <property type="project" value="TreeGrafter"/>
</dbReference>
<organism evidence="2 3">
    <name type="scientific">Leptomonas seymouri</name>
    <dbReference type="NCBI Taxonomy" id="5684"/>
    <lineage>
        <taxon>Eukaryota</taxon>
        <taxon>Discoba</taxon>
        <taxon>Euglenozoa</taxon>
        <taxon>Kinetoplastea</taxon>
        <taxon>Metakinetoplastina</taxon>
        <taxon>Trypanosomatida</taxon>
        <taxon>Trypanosomatidae</taxon>
        <taxon>Leishmaniinae</taxon>
        <taxon>Leptomonas</taxon>
    </lineage>
</organism>
<dbReference type="GO" id="GO:0007064">
    <property type="term" value="P:mitotic sister chromatid cohesion"/>
    <property type="evidence" value="ECO:0007669"/>
    <property type="project" value="TreeGrafter"/>
</dbReference>
<keyword evidence="3" id="KW-1185">Reference proteome</keyword>
<dbReference type="PANTHER" id="PTHR45884">
    <property type="entry name" value="N-ACETYLTRANSFERASE ECO"/>
    <property type="match status" value="1"/>
</dbReference>
<dbReference type="InterPro" id="IPR028009">
    <property type="entry name" value="ESCO_Acetyltransf_dom"/>
</dbReference>
<dbReference type="AlphaFoldDB" id="A0A0N0P4N8"/>
<comment type="caution">
    <text evidence="2">The sequence shown here is derived from an EMBL/GenBank/DDBJ whole genome shotgun (WGS) entry which is preliminary data.</text>
</comment>
<dbReference type="PANTHER" id="PTHR45884:SF2">
    <property type="entry name" value="N-ACETYLTRANSFERASE ECO"/>
    <property type="match status" value="1"/>
</dbReference>
<evidence type="ECO:0000313" key="2">
    <source>
        <dbReference type="EMBL" id="KPI85519.1"/>
    </source>
</evidence>
<protein>
    <recommendedName>
        <fullName evidence="1">N-acetyltransferase ESCO acetyl-transferase domain-containing protein</fullName>
    </recommendedName>
</protein>
<evidence type="ECO:0000259" key="1">
    <source>
        <dbReference type="Pfam" id="PF13880"/>
    </source>
</evidence>
<gene>
    <name evidence="2" type="ORF">ABL78_5439</name>
</gene>
<dbReference type="OrthoDB" id="428854at2759"/>
<feature type="domain" description="N-acetyltransferase ESCO acetyl-transferase" evidence="1">
    <location>
        <begin position="224"/>
        <end position="290"/>
    </location>
</feature>
<dbReference type="GO" id="GO:0000785">
    <property type="term" value="C:chromatin"/>
    <property type="evidence" value="ECO:0007669"/>
    <property type="project" value="TreeGrafter"/>
</dbReference>
<reference evidence="2 3" key="1">
    <citation type="journal article" date="2015" name="PLoS Pathog.">
        <title>Leptomonas seymouri: Adaptations to the Dixenous Life Cycle Analyzed by Genome Sequencing, Transcriptome Profiling and Co-infection with Leishmania donovani.</title>
        <authorList>
            <person name="Kraeva N."/>
            <person name="Butenko A."/>
            <person name="Hlavacova J."/>
            <person name="Kostygov A."/>
            <person name="Myskova J."/>
            <person name="Grybchuk D."/>
            <person name="Lestinova T."/>
            <person name="Votypka J."/>
            <person name="Volf P."/>
            <person name="Opperdoes F."/>
            <person name="Flegontov P."/>
            <person name="Lukes J."/>
            <person name="Yurchenko V."/>
        </authorList>
    </citation>
    <scope>NUCLEOTIDE SEQUENCE [LARGE SCALE GENOMIC DNA]</scope>
    <source>
        <strain evidence="2 3">ATCC 30220</strain>
    </source>
</reference>
<sequence length="290" mass="32092">METGETDLVALPKAWRTFEHLKAQVNNPSFARQEAPIECTASHSPRRTATLVLFTFFTHHSTKRPRLDAVPSSEHINTASSATTQQGFQPRAGERARPACCTPALRRAVNKALEIVRASMGSVETHINDAAVLVLHVQFKLMNAALPAVARTSRRPPPAWHINGLCICEPVSRVYRAAKRASPLYPRSNTPPEERGLAATAADAQRSTWEQATHIGDVWCSGTTFCGIKLFWVSTESRGVGVAYAMVEAARRSVCYGYEVPPEHVAFSEPTLMGSRFALRYQQRDDFLVY</sequence>
<name>A0A0N0P4N8_LEPSE</name>
<proteinExistence type="predicted"/>
<dbReference type="Proteomes" id="UP000038009">
    <property type="component" value="Unassembled WGS sequence"/>
</dbReference>
<dbReference type="EMBL" id="LJSK01000183">
    <property type="protein sequence ID" value="KPI85519.1"/>
    <property type="molecule type" value="Genomic_DNA"/>
</dbReference>